<keyword evidence="4" id="KW-1185">Reference proteome</keyword>
<dbReference type="AlphaFoldDB" id="A0ABC9CLT2"/>
<dbReference type="InterPro" id="IPR050942">
    <property type="entry name" value="F-box_BR-signaling"/>
</dbReference>
<evidence type="ECO:0000259" key="2">
    <source>
        <dbReference type="Pfam" id="PF03478"/>
    </source>
</evidence>
<dbReference type="PANTHER" id="PTHR44259:SF34">
    <property type="entry name" value="DUF295 DOMAIN-CONTAINING PROTEIN"/>
    <property type="match status" value="1"/>
</dbReference>
<dbReference type="Pfam" id="PF00646">
    <property type="entry name" value="F-box"/>
    <property type="match status" value="1"/>
</dbReference>
<evidence type="ECO:0000259" key="1">
    <source>
        <dbReference type="Pfam" id="PF00646"/>
    </source>
</evidence>
<dbReference type="SUPFAM" id="SSF81383">
    <property type="entry name" value="F-box domain"/>
    <property type="match status" value="1"/>
</dbReference>
<reference evidence="3" key="1">
    <citation type="submission" date="2024-10" db="EMBL/GenBank/DDBJ databases">
        <authorList>
            <person name="Ryan C."/>
        </authorList>
    </citation>
    <scope>NUCLEOTIDE SEQUENCE [LARGE SCALE GENOMIC DNA]</scope>
</reference>
<name>A0ABC9CLT2_9POAL</name>
<dbReference type="Pfam" id="PF03478">
    <property type="entry name" value="Beta-prop_KIB1-4"/>
    <property type="match status" value="1"/>
</dbReference>
<dbReference type="CDD" id="cd09917">
    <property type="entry name" value="F-box_SF"/>
    <property type="match status" value="1"/>
</dbReference>
<dbReference type="InterPro" id="IPR001810">
    <property type="entry name" value="F-box_dom"/>
</dbReference>
<organism evidence="3 4">
    <name type="scientific">Urochloa decumbens</name>
    <dbReference type="NCBI Taxonomy" id="240449"/>
    <lineage>
        <taxon>Eukaryota</taxon>
        <taxon>Viridiplantae</taxon>
        <taxon>Streptophyta</taxon>
        <taxon>Embryophyta</taxon>
        <taxon>Tracheophyta</taxon>
        <taxon>Spermatophyta</taxon>
        <taxon>Magnoliopsida</taxon>
        <taxon>Liliopsida</taxon>
        <taxon>Poales</taxon>
        <taxon>Poaceae</taxon>
        <taxon>PACMAD clade</taxon>
        <taxon>Panicoideae</taxon>
        <taxon>Panicodae</taxon>
        <taxon>Paniceae</taxon>
        <taxon>Melinidinae</taxon>
        <taxon>Urochloa</taxon>
    </lineage>
</organism>
<proteinExistence type="predicted"/>
<gene>
    <name evidence="3" type="ORF">URODEC1_LOCUS76431</name>
</gene>
<dbReference type="Proteomes" id="UP001497457">
    <property type="component" value="Chromosome 3rd"/>
</dbReference>
<evidence type="ECO:0000313" key="4">
    <source>
        <dbReference type="Proteomes" id="UP001497457"/>
    </source>
</evidence>
<dbReference type="InterPro" id="IPR005174">
    <property type="entry name" value="KIB1-4_b-propeller"/>
</dbReference>
<feature type="domain" description="KIB1-4 beta-propeller" evidence="2">
    <location>
        <begin position="95"/>
        <end position="366"/>
    </location>
</feature>
<dbReference type="PANTHER" id="PTHR44259">
    <property type="entry name" value="OS07G0183000 PROTEIN-RELATED"/>
    <property type="match status" value="1"/>
</dbReference>
<evidence type="ECO:0008006" key="5">
    <source>
        <dbReference type="Google" id="ProtNLM"/>
    </source>
</evidence>
<evidence type="ECO:0000313" key="3">
    <source>
        <dbReference type="EMBL" id="CAL5022336.1"/>
    </source>
</evidence>
<feature type="domain" description="F-box" evidence="1">
    <location>
        <begin position="9"/>
        <end position="46"/>
    </location>
</feature>
<sequence>MLSSKLARWCDIPVDPCEHIVRRLDVIDVLNFSSTCKSWEAICKNIKATILKSGKPMLITSQPDQDGSRVEVSLTGKFGIHDVSCLQSFLCDKQGLNSRSWIGGKDDWLVVTNSFLDVELLNPITSCSVPMPSFNSNHAGLKVRQMPSLSAFIPPFSRILRRVVLSRTPSHLDGYEAIALFSDGLLAYTAQEDNAWRVLKTPTDHDDDELNYYPEVFLDAVVHHGWVLAIEDDGSIIAWDVRGQNLLPVDLPAPIFPPSEESVERVFYLAISPADQLVLVCLYGHGNWPSPSMARMVRNEHDLFEHLDGMSIHEFDDANLEWRRILRLGHDTSLFVGLNYPFYVTSADLKGDNVYIADMVNFDVVICSMDNEGGVSIKRQDFPTDEMVHLLDGHSIRTPMWFRPTAPSRGHD</sequence>
<dbReference type="InterPro" id="IPR036047">
    <property type="entry name" value="F-box-like_dom_sf"/>
</dbReference>
<accession>A0ABC9CLT2</accession>
<dbReference type="SUPFAM" id="SSF75011">
    <property type="entry name" value="3-carboxy-cis,cis-mucoante lactonizing enzyme"/>
    <property type="match status" value="1"/>
</dbReference>
<dbReference type="EMBL" id="OZ075113">
    <property type="protein sequence ID" value="CAL5022336.1"/>
    <property type="molecule type" value="Genomic_DNA"/>
</dbReference>
<protein>
    <recommendedName>
        <fullName evidence="5">F-box domain-containing protein</fullName>
    </recommendedName>
</protein>